<dbReference type="EMBL" id="JASNQZ010000008">
    <property type="protein sequence ID" value="KAL0953284.1"/>
    <property type="molecule type" value="Genomic_DNA"/>
</dbReference>
<feature type="compositionally biased region" description="Basic and acidic residues" evidence="1">
    <location>
        <begin position="10"/>
        <end position="23"/>
    </location>
</feature>
<dbReference type="PANTHER" id="PTHR46512">
    <property type="entry name" value="PEPTIDYLPROLYL ISOMERASE"/>
    <property type="match status" value="1"/>
</dbReference>
<organism evidence="2 3">
    <name type="scientific">Hohenbuehelia grisea</name>
    <dbReference type="NCBI Taxonomy" id="104357"/>
    <lineage>
        <taxon>Eukaryota</taxon>
        <taxon>Fungi</taxon>
        <taxon>Dikarya</taxon>
        <taxon>Basidiomycota</taxon>
        <taxon>Agaricomycotina</taxon>
        <taxon>Agaricomycetes</taxon>
        <taxon>Agaricomycetidae</taxon>
        <taxon>Agaricales</taxon>
        <taxon>Pleurotineae</taxon>
        <taxon>Pleurotaceae</taxon>
        <taxon>Hohenbuehelia</taxon>
    </lineage>
</organism>
<evidence type="ECO:0008006" key="4">
    <source>
        <dbReference type="Google" id="ProtNLM"/>
    </source>
</evidence>
<dbReference type="SUPFAM" id="SSF48452">
    <property type="entry name" value="TPR-like"/>
    <property type="match status" value="1"/>
</dbReference>
<dbReference type="InterPro" id="IPR011990">
    <property type="entry name" value="TPR-like_helical_dom_sf"/>
</dbReference>
<dbReference type="SMART" id="SM00028">
    <property type="entry name" value="TPR"/>
    <property type="match status" value="3"/>
</dbReference>
<comment type="caution">
    <text evidence="2">The sequence shown here is derived from an EMBL/GenBank/DDBJ whole genome shotgun (WGS) entry which is preliminary data.</text>
</comment>
<feature type="region of interest" description="Disordered" evidence="1">
    <location>
        <begin position="1"/>
        <end position="23"/>
    </location>
</feature>
<gene>
    <name evidence="2" type="ORF">HGRIS_004534</name>
</gene>
<evidence type="ECO:0000313" key="2">
    <source>
        <dbReference type="EMBL" id="KAL0953284.1"/>
    </source>
</evidence>
<sequence length="199" mass="22093">MSTSTMPITNEEKIQTAKTKKDLGDQAFKTGDTRAALKSYHEALMYLLGLDKNAMAASMGGSSAPPIGSEQPEKPKTEADEIIEKIYANMSACHLKHENWKRTVETADKVLAKNPNHYKARFRKGKALGEQGFFEKALKVLEDLKSKNSEDTAIVNAEIARLRAIDNERERAHRQKLKGFLTRDKGEKKVAAEETSASA</sequence>
<proteinExistence type="predicted"/>
<accession>A0ABR3JC59</accession>
<protein>
    <recommendedName>
        <fullName evidence="4">TPR-like protein</fullName>
    </recommendedName>
</protein>
<dbReference type="InterPro" id="IPR019734">
    <property type="entry name" value="TPR_rpt"/>
</dbReference>
<dbReference type="InterPro" id="IPR050754">
    <property type="entry name" value="FKBP4/5/8-like"/>
</dbReference>
<dbReference type="Gene3D" id="1.25.40.10">
    <property type="entry name" value="Tetratricopeptide repeat domain"/>
    <property type="match status" value="1"/>
</dbReference>
<keyword evidence="3" id="KW-1185">Reference proteome</keyword>
<name>A0ABR3JC59_9AGAR</name>
<evidence type="ECO:0000256" key="1">
    <source>
        <dbReference type="SAM" id="MobiDB-lite"/>
    </source>
</evidence>
<reference evidence="3" key="1">
    <citation type="submission" date="2024-06" db="EMBL/GenBank/DDBJ databases">
        <title>Multi-omics analyses provide insights into the biosynthesis of the anticancer antibiotic pleurotin in Hohenbuehelia grisea.</title>
        <authorList>
            <person name="Weaver J.A."/>
            <person name="Alberti F."/>
        </authorList>
    </citation>
    <scope>NUCLEOTIDE SEQUENCE [LARGE SCALE GENOMIC DNA]</scope>
    <source>
        <strain evidence="3">T-177</strain>
    </source>
</reference>
<evidence type="ECO:0000313" key="3">
    <source>
        <dbReference type="Proteomes" id="UP001556367"/>
    </source>
</evidence>
<dbReference type="Proteomes" id="UP001556367">
    <property type="component" value="Unassembled WGS sequence"/>
</dbReference>
<dbReference type="PANTHER" id="PTHR46512:SF1">
    <property type="entry name" value="PEPTIDYLPROLYL ISOMERASE"/>
    <property type="match status" value="1"/>
</dbReference>